<reference evidence="2" key="1">
    <citation type="submission" date="2018-06" db="EMBL/GenBank/DDBJ databases">
        <authorList>
            <person name="Zhirakovskaya E."/>
        </authorList>
    </citation>
    <scope>NUCLEOTIDE SEQUENCE</scope>
</reference>
<dbReference type="EMBL" id="UOEU01001030">
    <property type="protein sequence ID" value="VAW43123.1"/>
    <property type="molecule type" value="Genomic_DNA"/>
</dbReference>
<organism evidence="2">
    <name type="scientific">hydrothermal vent metagenome</name>
    <dbReference type="NCBI Taxonomy" id="652676"/>
    <lineage>
        <taxon>unclassified sequences</taxon>
        <taxon>metagenomes</taxon>
        <taxon>ecological metagenomes</taxon>
    </lineage>
</organism>
<evidence type="ECO:0000313" key="2">
    <source>
        <dbReference type="EMBL" id="VAW43123.1"/>
    </source>
</evidence>
<feature type="non-terminal residue" evidence="2">
    <location>
        <position position="1"/>
    </location>
</feature>
<evidence type="ECO:0000256" key="1">
    <source>
        <dbReference type="SAM" id="Phobius"/>
    </source>
</evidence>
<protein>
    <recommendedName>
        <fullName evidence="3">Undecaprenyl-phosphate alpha-N-acetylglucosaminyl 1-phosphate transferase</fullName>
    </recommendedName>
</protein>
<sequence>VMAVPILDVAWQIFARLRRGQHPFQGDRGHLHFRLLDWGVPMRSIVLGYYAIAIAFGLVAIFVSNRLLKIGLWFLLATAVLILFTWLSTRTKLTLSSDDSNA</sequence>
<feature type="transmembrane region" description="Helical" evidence="1">
    <location>
        <begin position="70"/>
        <end position="87"/>
    </location>
</feature>
<dbReference type="AlphaFoldDB" id="A0A3B0VSL4"/>
<keyword evidence="1" id="KW-1133">Transmembrane helix</keyword>
<accession>A0A3B0VSL4</accession>
<feature type="transmembrane region" description="Helical" evidence="1">
    <location>
        <begin position="45"/>
        <end position="63"/>
    </location>
</feature>
<keyword evidence="1" id="KW-0472">Membrane</keyword>
<keyword evidence="1" id="KW-0812">Transmembrane</keyword>
<evidence type="ECO:0008006" key="3">
    <source>
        <dbReference type="Google" id="ProtNLM"/>
    </source>
</evidence>
<proteinExistence type="predicted"/>
<name>A0A3B0VSL4_9ZZZZ</name>
<gene>
    <name evidence="2" type="ORF">MNBD_CHLOROFLEXI01-1438</name>
</gene>